<dbReference type="Proteomes" id="UP000520814">
    <property type="component" value="Unassembled WGS sequence"/>
</dbReference>
<dbReference type="InterPro" id="IPR036803">
    <property type="entry name" value="Porphobilinogen_deaminase_C_sf"/>
</dbReference>
<evidence type="ECO:0000259" key="8">
    <source>
        <dbReference type="Pfam" id="PF01379"/>
    </source>
</evidence>
<dbReference type="FunFam" id="3.40.190.10:FF:000005">
    <property type="entry name" value="Porphobilinogen deaminase"/>
    <property type="match status" value="1"/>
</dbReference>
<dbReference type="InterPro" id="IPR022418">
    <property type="entry name" value="Porphobilinogen_deaminase_C"/>
</dbReference>
<gene>
    <name evidence="7" type="primary">hemC</name>
    <name evidence="10" type="ORF">HNQ39_002458</name>
</gene>
<comment type="subunit">
    <text evidence="3 7">Monomer.</text>
</comment>
<evidence type="ECO:0000256" key="7">
    <source>
        <dbReference type="HAMAP-Rule" id="MF_00260"/>
    </source>
</evidence>
<evidence type="ECO:0000259" key="9">
    <source>
        <dbReference type="Pfam" id="PF03900"/>
    </source>
</evidence>
<feature type="modified residue" description="S-(dipyrrolylmethanemethyl)cysteine" evidence="7">
    <location>
        <position position="236"/>
    </location>
</feature>
<dbReference type="Pfam" id="PF01379">
    <property type="entry name" value="Porphobil_deam"/>
    <property type="match status" value="1"/>
</dbReference>
<dbReference type="SUPFAM" id="SSF53850">
    <property type="entry name" value="Periplasmic binding protein-like II"/>
    <property type="match status" value="1"/>
</dbReference>
<comment type="caution">
    <text evidence="10">The sequence shown here is derived from an EMBL/GenBank/DDBJ whole genome shotgun (WGS) entry which is preliminary data.</text>
</comment>
<keyword evidence="11" id="KW-1185">Reference proteome</keyword>
<evidence type="ECO:0000256" key="6">
    <source>
        <dbReference type="ARBA" id="ARBA00048169"/>
    </source>
</evidence>
<keyword evidence="5 7" id="KW-0627">Porphyrin biosynthesis</keyword>
<comment type="catalytic activity">
    <reaction evidence="6 7">
        <text>4 porphobilinogen + H2O = hydroxymethylbilane + 4 NH4(+)</text>
        <dbReference type="Rhea" id="RHEA:13185"/>
        <dbReference type="ChEBI" id="CHEBI:15377"/>
        <dbReference type="ChEBI" id="CHEBI:28938"/>
        <dbReference type="ChEBI" id="CHEBI:57845"/>
        <dbReference type="ChEBI" id="CHEBI:58126"/>
        <dbReference type="EC" id="2.5.1.61"/>
    </reaction>
</comment>
<dbReference type="EC" id="2.5.1.61" evidence="7"/>
<evidence type="ECO:0000256" key="4">
    <source>
        <dbReference type="ARBA" id="ARBA00022679"/>
    </source>
</evidence>
<dbReference type="Pfam" id="PF03900">
    <property type="entry name" value="Porphobil_deamC"/>
    <property type="match status" value="1"/>
</dbReference>
<dbReference type="HAMAP" id="MF_00260">
    <property type="entry name" value="Porphobil_deam"/>
    <property type="match status" value="1"/>
</dbReference>
<dbReference type="GO" id="GO:0006782">
    <property type="term" value="P:protoporphyrinogen IX biosynthetic process"/>
    <property type="evidence" value="ECO:0007669"/>
    <property type="project" value="UniProtKB-UniRule"/>
</dbReference>
<dbReference type="Gene3D" id="3.40.190.10">
    <property type="entry name" value="Periplasmic binding protein-like II"/>
    <property type="match status" value="2"/>
</dbReference>
<dbReference type="GO" id="GO:0004418">
    <property type="term" value="F:hydroxymethylbilane synthase activity"/>
    <property type="evidence" value="ECO:0007669"/>
    <property type="project" value="UniProtKB-UniRule"/>
</dbReference>
<dbReference type="Gene3D" id="3.30.160.40">
    <property type="entry name" value="Porphobilinogen deaminase, C-terminal domain"/>
    <property type="match status" value="1"/>
</dbReference>
<dbReference type="PANTHER" id="PTHR11557">
    <property type="entry name" value="PORPHOBILINOGEN DEAMINASE"/>
    <property type="match status" value="1"/>
</dbReference>
<comment type="function">
    <text evidence="1 7">Tetrapolymerization of the monopyrrole PBG into the hydroxymethylbilane pre-uroporphyrinogen in several discrete steps.</text>
</comment>
<keyword evidence="4 7" id="KW-0808">Transferase</keyword>
<evidence type="ECO:0000256" key="5">
    <source>
        <dbReference type="ARBA" id="ARBA00023244"/>
    </source>
</evidence>
<dbReference type="PIRSF" id="PIRSF001438">
    <property type="entry name" value="4pyrrol_synth_OHMeBilane_synth"/>
    <property type="match status" value="1"/>
</dbReference>
<proteinExistence type="inferred from homology"/>
<dbReference type="GO" id="GO:0005737">
    <property type="term" value="C:cytoplasm"/>
    <property type="evidence" value="ECO:0007669"/>
    <property type="project" value="UniProtKB-UniRule"/>
</dbReference>
<evidence type="ECO:0000256" key="1">
    <source>
        <dbReference type="ARBA" id="ARBA00002869"/>
    </source>
</evidence>
<comment type="miscellaneous">
    <text evidence="7">The porphobilinogen subunits are added to the dipyrromethane group.</text>
</comment>
<evidence type="ECO:0000256" key="2">
    <source>
        <dbReference type="ARBA" id="ARBA00005638"/>
    </source>
</evidence>
<protein>
    <recommendedName>
        <fullName evidence="7">Porphobilinogen deaminase</fullName>
        <shortName evidence="7">PBG</shortName>
        <ecNumber evidence="7">2.5.1.61</ecNumber>
    </recommendedName>
    <alternativeName>
        <fullName evidence="7">Hydroxymethylbilane synthase</fullName>
        <shortName evidence="7">HMBS</shortName>
    </alternativeName>
    <alternativeName>
        <fullName evidence="7">Pre-uroporphyrinogen synthase</fullName>
    </alternativeName>
</protein>
<organism evidence="10 11">
    <name type="scientific">Armatimonas rosea</name>
    <dbReference type="NCBI Taxonomy" id="685828"/>
    <lineage>
        <taxon>Bacteria</taxon>
        <taxon>Bacillati</taxon>
        <taxon>Armatimonadota</taxon>
        <taxon>Armatimonadia</taxon>
        <taxon>Armatimonadales</taxon>
        <taxon>Armatimonadaceae</taxon>
        <taxon>Armatimonas</taxon>
    </lineage>
</organism>
<feature type="domain" description="Porphobilinogen deaminase C-terminal" evidence="9">
    <location>
        <begin position="220"/>
        <end position="288"/>
    </location>
</feature>
<name>A0A7W9SPW7_ARMRO</name>
<dbReference type="PANTHER" id="PTHR11557:SF0">
    <property type="entry name" value="PORPHOBILINOGEN DEAMINASE"/>
    <property type="match status" value="1"/>
</dbReference>
<comment type="cofactor">
    <cofactor evidence="7">
        <name>dipyrromethane</name>
        <dbReference type="ChEBI" id="CHEBI:60342"/>
    </cofactor>
    <text evidence="7">Binds 1 dipyrromethane group covalently.</text>
</comment>
<dbReference type="AlphaFoldDB" id="A0A7W9SPW7"/>
<evidence type="ECO:0000256" key="3">
    <source>
        <dbReference type="ARBA" id="ARBA00011245"/>
    </source>
</evidence>
<dbReference type="NCBIfam" id="TIGR00212">
    <property type="entry name" value="hemC"/>
    <property type="match status" value="1"/>
</dbReference>
<evidence type="ECO:0000313" key="11">
    <source>
        <dbReference type="Proteomes" id="UP000520814"/>
    </source>
</evidence>
<dbReference type="InterPro" id="IPR000860">
    <property type="entry name" value="HemC"/>
</dbReference>
<dbReference type="SUPFAM" id="SSF54782">
    <property type="entry name" value="Porphobilinogen deaminase (hydroxymethylbilane synthase), C-terminal domain"/>
    <property type="match status" value="1"/>
</dbReference>
<dbReference type="RefSeq" id="WP_184196061.1">
    <property type="nucleotide sequence ID" value="NZ_JACHGW010000002.1"/>
</dbReference>
<dbReference type="EMBL" id="JACHGW010000002">
    <property type="protein sequence ID" value="MBB6050667.1"/>
    <property type="molecule type" value="Genomic_DNA"/>
</dbReference>
<comment type="similarity">
    <text evidence="2 7">Belongs to the HMBS family.</text>
</comment>
<accession>A0A7W9SPW7</accession>
<evidence type="ECO:0000313" key="10">
    <source>
        <dbReference type="EMBL" id="MBB6050667.1"/>
    </source>
</evidence>
<dbReference type="PRINTS" id="PR00151">
    <property type="entry name" value="PORPHBDMNASE"/>
</dbReference>
<reference evidence="10 11" key="1">
    <citation type="submission" date="2020-08" db="EMBL/GenBank/DDBJ databases">
        <title>Genomic Encyclopedia of Type Strains, Phase IV (KMG-IV): sequencing the most valuable type-strain genomes for metagenomic binning, comparative biology and taxonomic classification.</title>
        <authorList>
            <person name="Goeker M."/>
        </authorList>
    </citation>
    <scope>NUCLEOTIDE SEQUENCE [LARGE SCALE GENOMIC DNA]</scope>
    <source>
        <strain evidence="10 11">DSM 23562</strain>
    </source>
</reference>
<sequence length="298" mass="31174">MRLRFGTRGSKLARWQTDHVLSLLPEGSGEIEVIQTKGDRVLDTPLPLIGGKGLFTAELEAALHENRIQCAVHSLKDLPTEQPTGLAIGAILKRAPVGDVLVSRSGKSLLDLPHHATIGTSSRRRAAQLLRARPDLQLLDIRGNVDTRIQKALDPSGPYDAILLAHAGLERLGYSATITEVLPFNVLLPAPGQGAIAVQCRDDAAIIAALAPLHDTATAQAVTAERSFLAALGGGCSLPLAAYAYLEGSTLTLTARVLSLDGTRCIEVTGTASPSDAEALGAQLADDAKAQGATELLG</sequence>
<feature type="domain" description="Porphobilinogen deaminase N-terminal" evidence="8">
    <location>
        <begin position="3"/>
        <end position="205"/>
    </location>
</feature>
<dbReference type="InterPro" id="IPR022417">
    <property type="entry name" value="Porphobilin_deaminase_N"/>
</dbReference>